<reference evidence="3" key="1">
    <citation type="journal article" date="2019" name="Int. J. Syst. Evol. Microbiol.">
        <title>The Global Catalogue of Microorganisms (GCM) 10K type strain sequencing project: providing services to taxonomists for standard genome sequencing and annotation.</title>
        <authorList>
            <consortium name="The Broad Institute Genomics Platform"/>
            <consortium name="The Broad Institute Genome Sequencing Center for Infectious Disease"/>
            <person name="Wu L."/>
            <person name="Ma J."/>
        </authorList>
    </citation>
    <scope>NUCLEOTIDE SEQUENCE [LARGE SCALE GENOMIC DNA]</scope>
    <source>
        <strain evidence="3">JCM 16373</strain>
    </source>
</reference>
<keyword evidence="3" id="KW-1185">Reference proteome</keyword>
<accession>A0ABP6DF58</accession>
<protein>
    <submittedName>
        <fullName evidence="2">Uncharacterized protein</fullName>
    </submittedName>
</protein>
<evidence type="ECO:0000313" key="3">
    <source>
        <dbReference type="Proteomes" id="UP001501447"/>
    </source>
</evidence>
<dbReference type="Proteomes" id="UP001501447">
    <property type="component" value="Unassembled WGS sequence"/>
</dbReference>
<name>A0ABP6DF58_9ACTN</name>
<dbReference type="EMBL" id="BAAARJ010000038">
    <property type="protein sequence ID" value="GAA2640279.1"/>
    <property type="molecule type" value="Genomic_DNA"/>
</dbReference>
<proteinExistence type="predicted"/>
<organism evidence="2 3">
    <name type="scientific">Streptomyces axinellae</name>
    <dbReference type="NCBI Taxonomy" id="552788"/>
    <lineage>
        <taxon>Bacteria</taxon>
        <taxon>Bacillati</taxon>
        <taxon>Actinomycetota</taxon>
        <taxon>Actinomycetes</taxon>
        <taxon>Kitasatosporales</taxon>
        <taxon>Streptomycetaceae</taxon>
        <taxon>Streptomyces</taxon>
    </lineage>
</organism>
<sequence>MQPEAVHSPSGPQPHKHPAASRARDASGLVLFEPAHSPADKRLTPSDGEAACTETAFRCGRHEADRTRRSRPQPSTGERAVGIMYEVESSNADVHHHQQAPTTRLAGTLSLRDQQPALTQLRHVICPSSFHDPQFRAPSPDEIAKVTHHLGGELPVIVAFEADAGGQEPLSCLVAAERFEIVQESVLRYWREGTPPGQRFTPWAQPPGQ</sequence>
<evidence type="ECO:0000313" key="2">
    <source>
        <dbReference type="EMBL" id="GAA2640279.1"/>
    </source>
</evidence>
<comment type="caution">
    <text evidence="2">The sequence shown here is derived from an EMBL/GenBank/DDBJ whole genome shotgun (WGS) entry which is preliminary data.</text>
</comment>
<evidence type="ECO:0000256" key="1">
    <source>
        <dbReference type="SAM" id="MobiDB-lite"/>
    </source>
</evidence>
<gene>
    <name evidence="2" type="ORF">GCM10009863_66750</name>
</gene>
<feature type="region of interest" description="Disordered" evidence="1">
    <location>
        <begin position="1"/>
        <end position="49"/>
    </location>
</feature>